<name>A0A1Q9F790_SYMMI</name>
<evidence type="ECO:0008006" key="3">
    <source>
        <dbReference type="Google" id="ProtNLM"/>
    </source>
</evidence>
<evidence type="ECO:0000313" key="1">
    <source>
        <dbReference type="EMBL" id="OLQ15558.1"/>
    </source>
</evidence>
<comment type="caution">
    <text evidence="1">The sequence shown here is derived from an EMBL/GenBank/DDBJ whole genome shotgun (WGS) entry which is preliminary data.</text>
</comment>
<keyword evidence="2" id="KW-1185">Reference proteome</keyword>
<proteinExistence type="predicted"/>
<protein>
    <recommendedName>
        <fullName evidence="3">TraB domain-containing protein</fullName>
    </recommendedName>
</protein>
<gene>
    <name evidence="1" type="ORF">AK812_SmicGene181</name>
</gene>
<dbReference type="OrthoDB" id="48306at2759"/>
<organism evidence="1 2">
    <name type="scientific">Symbiodinium microadriaticum</name>
    <name type="common">Dinoflagellate</name>
    <name type="synonym">Zooxanthella microadriatica</name>
    <dbReference type="NCBI Taxonomy" id="2951"/>
    <lineage>
        <taxon>Eukaryota</taxon>
        <taxon>Sar</taxon>
        <taxon>Alveolata</taxon>
        <taxon>Dinophyceae</taxon>
        <taxon>Suessiales</taxon>
        <taxon>Symbiodiniaceae</taxon>
        <taxon>Symbiodinium</taxon>
    </lineage>
</organism>
<dbReference type="AlphaFoldDB" id="A0A1Q9F790"/>
<accession>A0A1Q9F790</accession>
<dbReference type="EMBL" id="LSRX01000002">
    <property type="protein sequence ID" value="OLQ15558.1"/>
    <property type="molecule type" value="Genomic_DNA"/>
</dbReference>
<sequence>MGLASGVTLWAWDPSEHERQLAAAGGFAVLLLDSFHVDRHRRALLGAAGGLLLPAHAAFGDNRLCPSGALVHLQGTTGDVFVLGVTHLSNKSAEVVRSVVQRATPDLVMVELDASRVGLAKNSSRSGKTTAPPPAEAPSDFFATARPLLFHF</sequence>
<reference evidence="1 2" key="1">
    <citation type="submission" date="2016-02" db="EMBL/GenBank/DDBJ databases">
        <title>Genome analysis of coral dinoflagellate symbionts highlights evolutionary adaptations to a symbiotic lifestyle.</title>
        <authorList>
            <person name="Aranda M."/>
            <person name="Li Y."/>
            <person name="Liew Y.J."/>
            <person name="Baumgarten S."/>
            <person name="Simakov O."/>
            <person name="Wilson M."/>
            <person name="Piel J."/>
            <person name="Ashoor H."/>
            <person name="Bougouffa S."/>
            <person name="Bajic V.B."/>
            <person name="Ryu T."/>
            <person name="Ravasi T."/>
            <person name="Bayer T."/>
            <person name="Micklem G."/>
            <person name="Kim H."/>
            <person name="Bhak J."/>
            <person name="Lajeunesse T.C."/>
            <person name="Voolstra C.R."/>
        </authorList>
    </citation>
    <scope>NUCLEOTIDE SEQUENCE [LARGE SCALE GENOMIC DNA]</scope>
    <source>
        <strain evidence="1 2">CCMP2467</strain>
    </source>
</reference>
<dbReference type="Proteomes" id="UP000186817">
    <property type="component" value="Unassembled WGS sequence"/>
</dbReference>
<evidence type="ECO:0000313" key="2">
    <source>
        <dbReference type="Proteomes" id="UP000186817"/>
    </source>
</evidence>